<protein>
    <submittedName>
        <fullName evidence="3">Phosphoserine phosphatase</fullName>
    </submittedName>
</protein>
<reference evidence="3 4" key="1">
    <citation type="submission" date="2020-06" db="EMBL/GenBank/DDBJ databases">
        <title>Methanolobus halotolerans sp. nov., isolated from a saline lake Tus in Siberia.</title>
        <authorList>
            <person name="Shen Y."/>
            <person name="Chen S.-C."/>
            <person name="Lai M.-C."/>
            <person name="Huang H.-H."/>
            <person name="Chiu H.-H."/>
            <person name="Tang S.-L."/>
            <person name="Rogozin D.Y."/>
            <person name="Degermendzhy A.G."/>
        </authorList>
    </citation>
    <scope>NUCLEOTIDE SEQUENCE [LARGE SCALE GENOMIC DNA]</scope>
    <source>
        <strain evidence="3 4">DSM 21339</strain>
    </source>
</reference>
<dbReference type="OrthoDB" id="147108at2157"/>
<dbReference type="AlphaFoldDB" id="A0A7D5E763"/>
<feature type="region of interest" description="Disordered" evidence="2">
    <location>
        <begin position="1"/>
        <end position="21"/>
    </location>
</feature>
<evidence type="ECO:0000313" key="4">
    <source>
        <dbReference type="Proteomes" id="UP000509594"/>
    </source>
</evidence>
<proteinExistence type="predicted"/>
<dbReference type="KEGG" id="mzi:HWN40_03890"/>
<evidence type="ECO:0000256" key="2">
    <source>
        <dbReference type="SAM" id="MobiDB-lite"/>
    </source>
</evidence>
<evidence type="ECO:0000256" key="1">
    <source>
        <dbReference type="SAM" id="Coils"/>
    </source>
</evidence>
<dbReference type="Gene3D" id="1.10.287.1490">
    <property type="match status" value="1"/>
</dbReference>
<evidence type="ECO:0000313" key="3">
    <source>
        <dbReference type="EMBL" id="QLC49458.1"/>
    </source>
</evidence>
<dbReference type="RefSeq" id="WP_176964521.1">
    <property type="nucleotide sequence ID" value="NZ_CP058215.1"/>
</dbReference>
<gene>
    <name evidence="3" type="ORF">HWN40_03890</name>
</gene>
<dbReference type="SUPFAM" id="SSF90257">
    <property type="entry name" value="Myosin rod fragments"/>
    <property type="match status" value="1"/>
</dbReference>
<keyword evidence="4" id="KW-1185">Reference proteome</keyword>
<dbReference type="Proteomes" id="UP000509594">
    <property type="component" value="Chromosome"/>
</dbReference>
<accession>A0A7D5E763</accession>
<dbReference type="GeneID" id="55820787"/>
<organism evidence="3 4">
    <name type="scientific">Methanolobus zinderi</name>
    <dbReference type="NCBI Taxonomy" id="536044"/>
    <lineage>
        <taxon>Archaea</taxon>
        <taxon>Methanobacteriati</taxon>
        <taxon>Methanobacteriota</taxon>
        <taxon>Stenosarchaea group</taxon>
        <taxon>Methanomicrobia</taxon>
        <taxon>Methanosarcinales</taxon>
        <taxon>Methanosarcinaceae</taxon>
        <taxon>Methanolobus</taxon>
    </lineage>
</organism>
<dbReference type="Pfam" id="PF23435">
    <property type="entry name" value="DUF7121"/>
    <property type="match status" value="1"/>
</dbReference>
<dbReference type="EMBL" id="CP058215">
    <property type="protein sequence ID" value="QLC49458.1"/>
    <property type="molecule type" value="Genomic_DNA"/>
</dbReference>
<feature type="coiled-coil region" evidence="1">
    <location>
        <begin position="240"/>
        <end position="287"/>
    </location>
</feature>
<dbReference type="InterPro" id="IPR055545">
    <property type="entry name" value="DUF7121"/>
</dbReference>
<name>A0A7D5E763_9EURY</name>
<keyword evidence="1" id="KW-0175">Coiled coil</keyword>
<feature type="compositionally biased region" description="Basic and acidic residues" evidence="2">
    <location>
        <begin position="9"/>
        <end position="19"/>
    </location>
</feature>
<sequence>MTDDLSNMSEKELKNKVNDLRTQIGQHDRELKSIYKELKLHRTNMDDLKTKRNELNSQVKALVKKAREAKSKRDAFNEKIASLKSTRNEIQDNKRQCSSEISELKSKRDDLNKISKGSVETLSKSYVADLDVFVNADIPLNHEIDLYERLLSMKERLDAAFDANEVHQELIQAYESSKEVFDTHADVGDEIQGLAEQSQKYHLEMIDIYKQVDEVRKEADLAHSQITAKFEATAPIRERIDPLKEKIAHLREELDVYLEKLNEINLEKDEKKQEEHLESAKEKLDKNGRLSLEDLKVLMEKGDLKF</sequence>